<dbReference type="Gene3D" id="3.40.720.10">
    <property type="entry name" value="Alkaline Phosphatase, subunit A"/>
    <property type="match status" value="1"/>
</dbReference>
<keyword evidence="6" id="KW-1185">Reference proteome</keyword>
<dbReference type="RefSeq" id="WP_341834581.1">
    <property type="nucleotide sequence ID" value="NZ_CP149822.1"/>
</dbReference>
<evidence type="ECO:0000259" key="4">
    <source>
        <dbReference type="Pfam" id="PF00884"/>
    </source>
</evidence>
<keyword evidence="3" id="KW-0732">Signal</keyword>
<dbReference type="PANTHER" id="PTHR43751">
    <property type="entry name" value="SULFATASE"/>
    <property type="match status" value="1"/>
</dbReference>
<dbReference type="PANTHER" id="PTHR43751:SF6">
    <property type="entry name" value="N-ACETYLGALACTOSAMINE-6-O-SULFATASE"/>
    <property type="match status" value="1"/>
</dbReference>
<proteinExistence type="inferred from homology"/>
<dbReference type="InterPro" id="IPR017850">
    <property type="entry name" value="Alkaline_phosphatase_core_sf"/>
</dbReference>
<dbReference type="InterPro" id="IPR024607">
    <property type="entry name" value="Sulfatase_CS"/>
</dbReference>
<evidence type="ECO:0000313" key="6">
    <source>
        <dbReference type="Proteomes" id="UP001485459"/>
    </source>
</evidence>
<name>A0ABZ2YJF3_9BACT</name>
<evidence type="ECO:0000313" key="5">
    <source>
        <dbReference type="EMBL" id="WZN39603.1"/>
    </source>
</evidence>
<evidence type="ECO:0000256" key="1">
    <source>
        <dbReference type="ARBA" id="ARBA00008779"/>
    </source>
</evidence>
<evidence type="ECO:0000256" key="3">
    <source>
        <dbReference type="SAM" id="SignalP"/>
    </source>
</evidence>
<gene>
    <name evidence="5" type="ORF">WJU16_16505</name>
</gene>
<sequence length="502" mass="54599">MKRLLFMLLCGCLAGEANAQRRPNVIIIYADDVGYGDLSCYGATQVQTPHLDALAKSGIRFTNGRTTSATCTPSRFALLTGRYPWRKKGTGVLPGNAAMIIPPGSPTLASLMQQAGYQTALVGKWHLGLGDGSPINWNADIKPGPNEVGFHYAFFFPATADRVPTVFVENRKIIGADANDPIEVNYQEKTGNEPTGKENPELLKMPASHGHNNTIVNGIGRIGWMKGGTRARWTDEEIAYAFTDKAIEFMEHNRKKPFFLCFNLSDIHVPRMPATAFKGKSSMGYRGDAILQMDWSVGKIMDKLRQLGLEKNTIVIFSSDNGPVLDDGYVDGAVTQQNGHQPAGPFRGGKYSAFEGGTRVPWIVSWPGTIKGGGTSDALISQVDLYASFAKLTGQQIAPGAAPDSHDMLPAMLGKKAEGRSWVVLQGGSLSLVQGDWKYISPSRGVKLMKEVNIESGNDESPQLYNLRSDQGERQNLAAQHPDKVKAMAAELERLKAADQTR</sequence>
<evidence type="ECO:0000256" key="2">
    <source>
        <dbReference type="ARBA" id="ARBA00022801"/>
    </source>
</evidence>
<organism evidence="5 6">
    <name type="scientific">Chitinophaga pollutisoli</name>
    <dbReference type="NCBI Taxonomy" id="3133966"/>
    <lineage>
        <taxon>Bacteria</taxon>
        <taxon>Pseudomonadati</taxon>
        <taxon>Bacteroidota</taxon>
        <taxon>Chitinophagia</taxon>
        <taxon>Chitinophagales</taxon>
        <taxon>Chitinophagaceae</taxon>
        <taxon>Chitinophaga</taxon>
    </lineage>
</organism>
<feature type="domain" description="Sulfatase N-terminal" evidence="4">
    <location>
        <begin position="23"/>
        <end position="394"/>
    </location>
</feature>
<dbReference type="InterPro" id="IPR052701">
    <property type="entry name" value="GAG_Ulvan_Degrading_Sulfatases"/>
</dbReference>
<protein>
    <submittedName>
        <fullName evidence="5">Arylsulfatase</fullName>
    </submittedName>
</protein>
<dbReference type="EMBL" id="CP149822">
    <property type="protein sequence ID" value="WZN39603.1"/>
    <property type="molecule type" value="Genomic_DNA"/>
</dbReference>
<feature type="signal peptide" evidence="3">
    <location>
        <begin position="1"/>
        <end position="19"/>
    </location>
</feature>
<dbReference type="Pfam" id="PF00884">
    <property type="entry name" value="Sulfatase"/>
    <property type="match status" value="1"/>
</dbReference>
<dbReference type="PROSITE" id="PS00523">
    <property type="entry name" value="SULFATASE_1"/>
    <property type="match status" value="1"/>
</dbReference>
<keyword evidence="2" id="KW-0378">Hydrolase</keyword>
<comment type="similarity">
    <text evidence="1">Belongs to the sulfatase family.</text>
</comment>
<dbReference type="InterPro" id="IPR000917">
    <property type="entry name" value="Sulfatase_N"/>
</dbReference>
<dbReference type="PROSITE" id="PS00149">
    <property type="entry name" value="SULFATASE_2"/>
    <property type="match status" value="1"/>
</dbReference>
<dbReference type="Proteomes" id="UP001485459">
    <property type="component" value="Chromosome"/>
</dbReference>
<dbReference type="SUPFAM" id="SSF53649">
    <property type="entry name" value="Alkaline phosphatase-like"/>
    <property type="match status" value="1"/>
</dbReference>
<accession>A0ABZ2YJF3</accession>
<reference evidence="6" key="1">
    <citation type="submission" date="2024-03" db="EMBL/GenBank/DDBJ databases">
        <title>Chitinophaga horti sp. nov., isolated from garden soil.</title>
        <authorList>
            <person name="Lee D.S."/>
            <person name="Han D.M."/>
            <person name="Baek J.H."/>
            <person name="Choi D.G."/>
            <person name="Jeon J.H."/>
            <person name="Jeon C.O."/>
        </authorList>
    </citation>
    <scope>NUCLEOTIDE SEQUENCE [LARGE SCALE GENOMIC DNA]</scope>
    <source>
        <strain evidence="6">GPA1</strain>
    </source>
</reference>
<dbReference type="CDD" id="cd16143">
    <property type="entry name" value="ARS_like"/>
    <property type="match status" value="1"/>
</dbReference>
<feature type="chain" id="PRO_5046291707" evidence="3">
    <location>
        <begin position="20"/>
        <end position="502"/>
    </location>
</feature>
<dbReference type="Gene3D" id="3.30.1120.10">
    <property type="match status" value="1"/>
</dbReference>